<evidence type="ECO:0000313" key="2">
    <source>
        <dbReference type="Proteomes" id="UP000702209"/>
    </source>
</evidence>
<dbReference type="Proteomes" id="UP000702209">
    <property type="component" value="Unassembled WGS sequence"/>
</dbReference>
<reference evidence="1 2" key="1">
    <citation type="submission" date="2020-10" db="EMBL/GenBank/DDBJ databases">
        <title>Identification of Nocardia species via Next-generation sequencing and recognition of intraspecies genetic diversity.</title>
        <authorList>
            <person name="Li P."/>
            <person name="Li P."/>
            <person name="Lu B."/>
        </authorList>
    </citation>
    <scope>NUCLEOTIDE SEQUENCE [LARGE SCALE GENOMIC DNA]</scope>
    <source>
        <strain evidence="1 2">BJ06-0157</strain>
    </source>
</reference>
<organism evidence="1 2">
    <name type="scientific">Nocardia amamiensis</name>
    <dbReference type="NCBI Taxonomy" id="404578"/>
    <lineage>
        <taxon>Bacteria</taxon>
        <taxon>Bacillati</taxon>
        <taxon>Actinomycetota</taxon>
        <taxon>Actinomycetes</taxon>
        <taxon>Mycobacteriales</taxon>
        <taxon>Nocardiaceae</taxon>
        <taxon>Nocardia</taxon>
    </lineage>
</organism>
<dbReference type="EMBL" id="JADLQX010000040">
    <property type="protein sequence ID" value="MBF6302289.1"/>
    <property type="molecule type" value="Genomic_DNA"/>
</dbReference>
<sequence length="120" mass="13437">MTLTFDLARTLLAPPTAAEQALIDTLTAISSVTHQYAIKLPNGRWWRKLSTRLASPNHTTPTVFHDRARAADEMFDVIGQAVGDYGVRPEDYTPQLMAREVLIRGNEISTGPWYPVETVR</sequence>
<accession>A0ABS0D0D8</accession>
<comment type="caution">
    <text evidence="1">The sequence shown here is derived from an EMBL/GenBank/DDBJ whole genome shotgun (WGS) entry which is preliminary data.</text>
</comment>
<dbReference type="RefSeq" id="WP_195133478.1">
    <property type="nucleotide sequence ID" value="NZ_JADLQX010000040.1"/>
</dbReference>
<protein>
    <submittedName>
        <fullName evidence="1">Uncharacterized protein</fullName>
    </submittedName>
</protein>
<gene>
    <name evidence="1" type="ORF">IU459_32820</name>
</gene>
<evidence type="ECO:0000313" key="1">
    <source>
        <dbReference type="EMBL" id="MBF6302289.1"/>
    </source>
</evidence>
<keyword evidence="2" id="KW-1185">Reference proteome</keyword>
<name>A0ABS0D0D8_9NOCA</name>
<proteinExistence type="predicted"/>